<gene>
    <name evidence="1" type="ORF">CDAR_416261</name>
</gene>
<protein>
    <submittedName>
        <fullName evidence="1">Uncharacterized protein</fullName>
    </submittedName>
</protein>
<sequence>MRSLTGAQVRAVGFLQRISRARAASVEGRRVGAEPGALLVSATASPGALGPRAPRRPPSVHCGEKERILKWPLAQAHANN</sequence>
<comment type="caution">
    <text evidence="1">The sequence shown here is derived from an EMBL/GenBank/DDBJ whole genome shotgun (WGS) entry which is preliminary data.</text>
</comment>
<reference evidence="1 2" key="1">
    <citation type="submission" date="2021-06" db="EMBL/GenBank/DDBJ databases">
        <title>Caerostris darwini draft genome.</title>
        <authorList>
            <person name="Kono N."/>
            <person name="Arakawa K."/>
        </authorList>
    </citation>
    <scope>NUCLEOTIDE SEQUENCE [LARGE SCALE GENOMIC DNA]</scope>
</reference>
<name>A0AAV4W750_9ARAC</name>
<dbReference type="AlphaFoldDB" id="A0AAV4W750"/>
<proteinExistence type="predicted"/>
<accession>A0AAV4W750</accession>
<dbReference type="Proteomes" id="UP001054837">
    <property type="component" value="Unassembled WGS sequence"/>
</dbReference>
<evidence type="ECO:0000313" key="2">
    <source>
        <dbReference type="Proteomes" id="UP001054837"/>
    </source>
</evidence>
<organism evidence="1 2">
    <name type="scientific">Caerostris darwini</name>
    <dbReference type="NCBI Taxonomy" id="1538125"/>
    <lineage>
        <taxon>Eukaryota</taxon>
        <taxon>Metazoa</taxon>
        <taxon>Ecdysozoa</taxon>
        <taxon>Arthropoda</taxon>
        <taxon>Chelicerata</taxon>
        <taxon>Arachnida</taxon>
        <taxon>Araneae</taxon>
        <taxon>Araneomorphae</taxon>
        <taxon>Entelegynae</taxon>
        <taxon>Araneoidea</taxon>
        <taxon>Araneidae</taxon>
        <taxon>Caerostris</taxon>
    </lineage>
</organism>
<keyword evidence="2" id="KW-1185">Reference proteome</keyword>
<evidence type="ECO:0000313" key="1">
    <source>
        <dbReference type="EMBL" id="GIY77674.1"/>
    </source>
</evidence>
<dbReference type="EMBL" id="BPLQ01014154">
    <property type="protein sequence ID" value="GIY77674.1"/>
    <property type="molecule type" value="Genomic_DNA"/>
</dbReference>